<comment type="caution">
    <text evidence="5">The sequence shown here is derived from an EMBL/GenBank/DDBJ whole genome shotgun (WGS) entry which is preliminary data.</text>
</comment>
<dbReference type="Gene3D" id="1.10.10.60">
    <property type="entry name" value="Homeodomain-like"/>
    <property type="match status" value="2"/>
</dbReference>
<dbReference type="PANTHER" id="PTHR43280">
    <property type="entry name" value="ARAC-FAMILY TRANSCRIPTIONAL REGULATOR"/>
    <property type="match status" value="1"/>
</dbReference>
<reference evidence="5" key="1">
    <citation type="submission" date="2022-11" db="EMBL/GenBank/DDBJ databases">
        <title>Marinomonas sp. nov., isolated from marine algae.</title>
        <authorList>
            <person name="Choi D.G."/>
            <person name="Kim J.M."/>
            <person name="Lee J.K."/>
            <person name="Baek J.H."/>
            <person name="Jeon C.O."/>
        </authorList>
    </citation>
    <scope>NUCLEOTIDE SEQUENCE</scope>
    <source>
        <strain evidence="5">KJ51-3</strain>
    </source>
</reference>
<keyword evidence="6" id="KW-1185">Reference proteome</keyword>
<evidence type="ECO:0000313" key="6">
    <source>
        <dbReference type="Proteomes" id="UP001431181"/>
    </source>
</evidence>
<accession>A0ABT3KI25</accession>
<dbReference type="Gene3D" id="2.60.120.10">
    <property type="entry name" value="Jelly Rolls"/>
    <property type="match status" value="1"/>
</dbReference>
<keyword evidence="2" id="KW-0238">DNA-binding</keyword>
<keyword evidence="3" id="KW-0804">Transcription</keyword>
<evidence type="ECO:0000256" key="1">
    <source>
        <dbReference type="ARBA" id="ARBA00023015"/>
    </source>
</evidence>
<dbReference type="InterPro" id="IPR011051">
    <property type="entry name" value="RmlC_Cupin_sf"/>
</dbReference>
<gene>
    <name evidence="5" type="ORF">ONZ52_13080</name>
</gene>
<dbReference type="Pfam" id="PF12833">
    <property type="entry name" value="HTH_18"/>
    <property type="match status" value="1"/>
</dbReference>
<dbReference type="SUPFAM" id="SSF51182">
    <property type="entry name" value="RmlC-like cupins"/>
    <property type="match status" value="1"/>
</dbReference>
<dbReference type="InterPro" id="IPR013096">
    <property type="entry name" value="Cupin_2"/>
</dbReference>
<feature type="domain" description="HTH araC/xylS-type" evidence="4">
    <location>
        <begin position="164"/>
        <end position="263"/>
    </location>
</feature>
<proteinExistence type="predicted"/>
<dbReference type="SMART" id="SM00342">
    <property type="entry name" value="HTH_ARAC"/>
    <property type="match status" value="1"/>
</dbReference>
<dbReference type="InterPro" id="IPR014710">
    <property type="entry name" value="RmlC-like_jellyroll"/>
</dbReference>
<protein>
    <submittedName>
        <fullName evidence="5">AraC family transcriptional regulator</fullName>
    </submittedName>
</protein>
<dbReference type="RefSeq" id="WP_265219086.1">
    <property type="nucleotide sequence ID" value="NZ_JAPEUL010000007.1"/>
</dbReference>
<dbReference type="PANTHER" id="PTHR43280:SF2">
    <property type="entry name" value="HTH-TYPE TRANSCRIPTIONAL REGULATOR EXSA"/>
    <property type="match status" value="1"/>
</dbReference>
<organism evidence="5 6">
    <name type="scientific">Marinomonas rhodophyticola</name>
    <dbReference type="NCBI Taxonomy" id="2992803"/>
    <lineage>
        <taxon>Bacteria</taxon>
        <taxon>Pseudomonadati</taxon>
        <taxon>Pseudomonadota</taxon>
        <taxon>Gammaproteobacteria</taxon>
        <taxon>Oceanospirillales</taxon>
        <taxon>Oceanospirillaceae</taxon>
        <taxon>Marinomonas</taxon>
    </lineage>
</organism>
<evidence type="ECO:0000259" key="4">
    <source>
        <dbReference type="PROSITE" id="PS01124"/>
    </source>
</evidence>
<dbReference type="SUPFAM" id="SSF46689">
    <property type="entry name" value="Homeodomain-like"/>
    <property type="match status" value="2"/>
</dbReference>
<evidence type="ECO:0000256" key="3">
    <source>
        <dbReference type="ARBA" id="ARBA00023163"/>
    </source>
</evidence>
<sequence>MYLSNRAEILEEESRVFAHSVTQCELHHHDAHECLWVVKGRIRVQVMDEIFALQEGDVLFINKALPHATQSTEEDNLVLCLQHHFVGVALDSRPVKAWSLVQQNMFPKIKQLMAHLWWEQHYKTDYWQQAQTSLLAQLGLLFSRYFPVTSVNKIDSMESTLLINDLLRQITLRYQEHISLSLLAEERGLSEAYLSRYFKAKVGETFLRYLTLYRLEKSLSDLAQKPKKTISDIALDHGFPSVKAFNMAFRREYDCTPTAFRLKRESVNLVDIGQAYAGVDVVLLKQRIMPWLDKQFLYL</sequence>
<dbReference type="PROSITE" id="PS00041">
    <property type="entry name" value="HTH_ARAC_FAMILY_1"/>
    <property type="match status" value="1"/>
</dbReference>
<name>A0ABT3KI25_9GAMM</name>
<dbReference type="InterPro" id="IPR018060">
    <property type="entry name" value="HTH_AraC"/>
</dbReference>
<dbReference type="PROSITE" id="PS01124">
    <property type="entry name" value="HTH_ARAC_FAMILY_2"/>
    <property type="match status" value="1"/>
</dbReference>
<dbReference type="Proteomes" id="UP001431181">
    <property type="component" value="Unassembled WGS sequence"/>
</dbReference>
<evidence type="ECO:0000313" key="5">
    <source>
        <dbReference type="EMBL" id="MCW4629836.1"/>
    </source>
</evidence>
<dbReference type="EMBL" id="JAPEUL010000007">
    <property type="protein sequence ID" value="MCW4629836.1"/>
    <property type="molecule type" value="Genomic_DNA"/>
</dbReference>
<dbReference type="Pfam" id="PF07883">
    <property type="entry name" value="Cupin_2"/>
    <property type="match status" value="1"/>
</dbReference>
<dbReference type="CDD" id="cd02209">
    <property type="entry name" value="cupin_XRE_C"/>
    <property type="match status" value="1"/>
</dbReference>
<keyword evidence="1" id="KW-0805">Transcription regulation</keyword>
<dbReference type="InterPro" id="IPR018062">
    <property type="entry name" value="HTH_AraC-typ_CS"/>
</dbReference>
<dbReference type="InterPro" id="IPR009057">
    <property type="entry name" value="Homeodomain-like_sf"/>
</dbReference>
<evidence type="ECO:0000256" key="2">
    <source>
        <dbReference type="ARBA" id="ARBA00023125"/>
    </source>
</evidence>